<proteinExistence type="predicted"/>
<sequence length="92" mass="10484">MKKRRKSLILKIAILSFAVYIVATLIYQAVQIKESNKRLAQVKSQYAATQAENEKLEALLNESDEEFMESVAREELGYSKPNERIYVDASGN</sequence>
<gene>
    <name evidence="3" type="ORF">CCDG5_1706</name>
</gene>
<protein>
    <recommendedName>
        <fullName evidence="5">Septum formation initiator</fullName>
    </recommendedName>
</protein>
<dbReference type="AlphaFoldDB" id="A0A078KUN2"/>
<dbReference type="Pfam" id="PF04977">
    <property type="entry name" value="DivIC"/>
    <property type="match status" value="1"/>
</dbReference>
<keyword evidence="2" id="KW-0812">Transmembrane</keyword>
<dbReference type="STRING" id="29343.CCDG5_1706"/>
<feature type="coiled-coil region" evidence="1">
    <location>
        <begin position="32"/>
        <end position="66"/>
    </location>
</feature>
<keyword evidence="4" id="KW-1185">Reference proteome</keyword>
<name>A0A078KUN2_9FIRM</name>
<dbReference type="PATRIC" id="fig|29343.3.peg.1801"/>
<reference evidence="4" key="1">
    <citation type="submission" date="2014-07" db="EMBL/GenBank/DDBJ databases">
        <authorList>
            <person name="Wibberg D."/>
        </authorList>
    </citation>
    <scope>NUCLEOTIDE SEQUENCE [LARGE SCALE GENOMIC DNA]</scope>
    <source>
        <strain evidence="4">DG5</strain>
    </source>
</reference>
<dbReference type="InterPro" id="IPR007060">
    <property type="entry name" value="FtsL/DivIC"/>
</dbReference>
<evidence type="ECO:0008006" key="5">
    <source>
        <dbReference type="Google" id="ProtNLM"/>
    </source>
</evidence>
<evidence type="ECO:0000256" key="1">
    <source>
        <dbReference type="SAM" id="Coils"/>
    </source>
</evidence>
<keyword evidence="2" id="KW-1133">Transmembrane helix</keyword>
<dbReference type="Proteomes" id="UP000032431">
    <property type="component" value="Chromosome I"/>
</dbReference>
<dbReference type="OrthoDB" id="1859781at2"/>
<keyword evidence="2" id="KW-0472">Membrane</keyword>
<dbReference type="HOGENOM" id="CLU_134863_4_3_9"/>
<evidence type="ECO:0000313" key="3">
    <source>
        <dbReference type="EMBL" id="CDZ24814.1"/>
    </source>
</evidence>
<accession>A0A078KUN2</accession>
<evidence type="ECO:0000313" key="4">
    <source>
        <dbReference type="Proteomes" id="UP000032431"/>
    </source>
</evidence>
<dbReference type="EMBL" id="LM995447">
    <property type="protein sequence ID" value="CDZ24814.1"/>
    <property type="molecule type" value="Genomic_DNA"/>
</dbReference>
<evidence type="ECO:0000256" key="2">
    <source>
        <dbReference type="SAM" id="Phobius"/>
    </source>
</evidence>
<dbReference type="KEGG" id="ccel:CCDG5_1706"/>
<feature type="transmembrane region" description="Helical" evidence="2">
    <location>
        <begin position="12"/>
        <end position="30"/>
    </location>
</feature>
<organism evidence="3 4">
    <name type="scientific">[Clostridium] cellulosi</name>
    <dbReference type="NCBI Taxonomy" id="29343"/>
    <lineage>
        <taxon>Bacteria</taxon>
        <taxon>Bacillati</taxon>
        <taxon>Bacillota</taxon>
        <taxon>Clostridia</taxon>
        <taxon>Eubacteriales</taxon>
        <taxon>Oscillospiraceae</taxon>
        <taxon>Oscillospiraceae incertae sedis</taxon>
    </lineage>
</organism>
<keyword evidence="1" id="KW-0175">Coiled coil</keyword>